<dbReference type="OrthoDB" id="396512at2"/>
<sequence length="320" mass="36951">MQLSIVIPVYNVASYLEACLTSVTQYKGPLEIIAVNDGATDDSPAILSRWAAQDHRIRILTRENGGLSAARNTGLEAATGDYIWFVDSDDWIAPQALSILMEAIERQPAQMIAFSHIDYWEATDTYSEAQYLQSIPLCSGREFILQSHFFFTGAWSFLYQRSLFTAQGFRFKEGQLHEDDYLNFSLFGKVTEIYKLPQALYYYRRRPGSIITSTQYENVAKRIRSYLNLIQLLRGITDLDASFLQQKCEAYERNLFGLLEKYLKTSDTPERQLALVQEIKAVLPKRKLTGDAFRHSKWKWLLKLMYNYSSKGYVTLVSWR</sequence>
<dbReference type="EMBL" id="FQVQ01000012">
    <property type="protein sequence ID" value="SHF56873.1"/>
    <property type="molecule type" value="Genomic_DNA"/>
</dbReference>
<keyword evidence="5" id="KW-1185">Reference proteome</keyword>
<dbReference type="SUPFAM" id="SSF53448">
    <property type="entry name" value="Nucleotide-diphospho-sugar transferases"/>
    <property type="match status" value="1"/>
</dbReference>
<reference evidence="4 5" key="1">
    <citation type="submission" date="2016-11" db="EMBL/GenBank/DDBJ databases">
        <authorList>
            <person name="Jaros S."/>
            <person name="Januszkiewicz K."/>
            <person name="Wedrychowicz H."/>
        </authorList>
    </citation>
    <scope>NUCLEOTIDE SEQUENCE [LARGE SCALE GENOMIC DNA]</scope>
    <source>
        <strain evidence="4 5">DSM 25660</strain>
    </source>
</reference>
<dbReference type="RefSeq" id="WP_073364056.1">
    <property type="nucleotide sequence ID" value="NZ_FQVQ01000012.1"/>
</dbReference>
<name>A0A1M5CQB1_9FLAO</name>
<dbReference type="Gene3D" id="3.90.550.10">
    <property type="entry name" value="Spore Coat Polysaccharide Biosynthesis Protein SpsA, Chain A"/>
    <property type="match status" value="1"/>
</dbReference>
<keyword evidence="1" id="KW-0328">Glycosyltransferase</keyword>
<dbReference type="CDD" id="cd00761">
    <property type="entry name" value="Glyco_tranf_GTA_type"/>
    <property type="match status" value="1"/>
</dbReference>
<evidence type="ECO:0000259" key="3">
    <source>
        <dbReference type="Pfam" id="PF00535"/>
    </source>
</evidence>
<dbReference type="InterPro" id="IPR029044">
    <property type="entry name" value="Nucleotide-diphossugar_trans"/>
</dbReference>
<feature type="domain" description="Glycosyltransferase 2-like" evidence="3">
    <location>
        <begin position="4"/>
        <end position="164"/>
    </location>
</feature>
<dbReference type="AlphaFoldDB" id="A0A1M5CQB1"/>
<dbReference type="STRING" id="1124188.SAMN05444377_11294"/>
<accession>A0A1M5CQB1</accession>
<keyword evidence="2 4" id="KW-0808">Transferase</keyword>
<gene>
    <name evidence="4" type="ORF">SAMN05444377_11294</name>
</gene>
<evidence type="ECO:0000313" key="4">
    <source>
        <dbReference type="EMBL" id="SHF56873.1"/>
    </source>
</evidence>
<protein>
    <submittedName>
        <fullName evidence="4">Glycosyltransferase involved in cell wall bisynthesis</fullName>
    </submittedName>
</protein>
<organism evidence="4 5">
    <name type="scientific">Flavobacterium fontis</name>
    <dbReference type="NCBI Taxonomy" id="1124188"/>
    <lineage>
        <taxon>Bacteria</taxon>
        <taxon>Pseudomonadati</taxon>
        <taxon>Bacteroidota</taxon>
        <taxon>Flavobacteriia</taxon>
        <taxon>Flavobacteriales</taxon>
        <taxon>Flavobacteriaceae</taxon>
        <taxon>Flavobacterium</taxon>
    </lineage>
</organism>
<dbReference type="Proteomes" id="UP000184147">
    <property type="component" value="Unassembled WGS sequence"/>
</dbReference>
<dbReference type="InterPro" id="IPR001173">
    <property type="entry name" value="Glyco_trans_2-like"/>
</dbReference>
<evidence type="ECO:0000256" key="2">
    <source>
        <dbReference type="ARBA" id="ARBA00022679"/>
    </source>
</evidence>
<dbReference type="PANTHER" id="PTHR22916:SF51">
    <property type="entry name" value="GLYCOSYLTRANSFERASE EPSH-RELATED"/>
    <property type="match status" value="1"/>
</dbReference>
<evidence type="ECO:0000256" key="1">
    <source>
        <dbReference type="ARBA" id="ARBA00022676"/>
    </source>
</evidence>
<dbReference type="PANTHER" id="PTHR22916">
    <property type="entry name" value="GLYCOSYLTRANSFERASE"/>
    <property type="match status" value="1"/>
</dbReference>
<proteinExistence type="predicted"/>
<dbReference type="Pfam" id="PF00535">
    <property type="entry name" value="Glycos_transf_2"/>
    <property type="match status" value="1"/>
</dbReference>
<dbReference type="GO" id="GO:0016758">
    <property type="term" value="F:hexosyltransferase activity"/>
    <property type="evidence" value="ECO:0007669"/>
    <property type="project" value="UniProtKB-ARBA"/>
</dbReference>
<evidence type="ECO:0000313" key="5">
    <source>
        <dbReference type="Proteomes" id="UP000184147"/>
    </source>
</evidence>